<evidence type="ECO:0000313" key="1">
    <source>
        <dbReference type="EMBL" id="SDF25239.1"/>
    </source>
</evidence>
<proteinExistence type="predicted"/>
<accession>A0A7Z7AXA6</accession>
<keyword evidence="2" id="KW-1185">Reference proteome</keyword>
<comment type="caution">
    <text evidence="1">The sequence shown here is derived from an EMBL/GenBank/DDBJ whole genome shotgun (WGS) entry which is preliminary data.</text>
</comment>
<evidence type="ECO:0000313" key="2">
    <source>
        <dbReference type="Proteomes" id="UP000199259"/>
    </source>
</evidence>
<dbReference type="AlphaFoldDB" id="A0A7Z7AXA6"/>
<protein>
    <submittedName>
        <fullName evidence="1">Uncharacterized protein</fullName>
    </submittedName>
</protein>
<gene>
    <name evidence="1" type="ORF">SAMN04488589_0124</name>
</gene>
<dbReference type="RefSeq" id="WP_091707792.1">
    <property type="nucleotide sequence ID" value="NZ_FNCA01000001.1"/>
</dbReference>
<dbReference type="OrthoDB" id="136544at2157"/>
<name>A0A7Z7AXA6_9EURY</name>
<dbReference type="EMBL" id="FNCA01000001">
    <property type="protein sequence ID" value="SDF25239.1"/>
    <property type="molecule type" value="Genomic_DNA"/>
</dbReference>
<reference evidence="1 2" key="1">
    <citation type="submission" date="2016-10" db="EMBL/GenBank/DDBJ databases">
        <authorList>
            <person name="Varghese N."/>
            <person name="Submissions S."/>
        </authorList>
    </citation>
    <scope>NUCLEOTIDE SEQUENCE [LARGE SCALE GENOMIC DNA]</scope>
    <source>
        <strain evidence="1 2">PL 12/M</strain>
    </source>
</reference>
<organism evidence="1 2">
    <name type="scientific">Methanolobus vulcani</name>
    <dbReference type="NCBI Taxonomy" id="38026"/>
    <lineage>
        <taxon>Archaea</taxon>
        <taxon>Methanobacteriati</taxon>
        <taxon>Methanobacteriota</taxon>
        <taxon>Stenosarchaea group</taxon>
        <taxon>Methanomicrobia</taxon>
        <taxon>Methanosarcinales</taxon>
        <taxon>Methanosarcinaceae</taxon>
        <taxon>Methanolobus</taxon>
    </lineage>
</organism>
<sequence length="104" mass="12099">MKTVRVVLIEEVGIKYNSLRERASGSKKESAIVEAIKDKAELIKKDMHYGIPVNKKLIPDVYRTNYDVKNLFRVELAYFWRMLYTLKNDHDDGKSYSCSCLGYS</sequence>
<dbReference type="Proteomes" id="UP000199259">
    <property type="component" value="Unassembled WGS sequence"/>
</dbReference>